<gene>
    <name evidence="1" type="ORF">SDJN03_19156</name>
</gene>
<organism evidence="1 2">
    <name type="scientific">Cucurbita argyrosperma subsp. sororia</name>
    <dbReference type="NCBI Taxonomy" id="37648"/>
    <lineage>
        <taxon>Eukaryota</taxon>
        <taxon>Viridiplantae</taxon>
        <taxon>Streptophyta</taxon>
        <taxon>Embryophyta</taxon>
        <taxon>Tracheophyta</taxon>
        <taxon>Spermatophyta</taxon>
        <taxon>Magnoliopsida</taxon>
        <taxon>eudicotyledons</taxon>
        <taxon>Gunneridae</taxon>
        <taxon>Pentapetalae</taxon>
        <taxon>rosids</taxon>
        <taxon>fabids</taxon>
        <taxon>Cucurbitales</taxon>
        <taxon>Cucurbitaceae</taxon>
        <taxon>Cucurbiteae</taxon>
        <taxon>Cucurbita</taxon>
    </lineage>
</organism>
<reference evidence="1 2" key="1">
    <citation type="journal article" date="2021" name="Hortic Res">
        <title>The domestication of Cucurbita argyrosperma as revealed by the genome of its wild relative.</title>
        <authorList>
            <person name="Barrera-Redondo J."/>
            <person name="Sanchez-de la Vega G."/>
            <person name="Aguirre-Liguori J.A."/>
            <person name="Castellanos-Morales G."/>
            <person name="Gutierrez-Guerrero Y.T."/>
            <person name="Aguirre-Dugua X."/>
            <person name="Aguirre-Planter E."/>
            <person name="Tenaillon M.I."/>
            <person name="Lira-Saade R."/>
            <person name="Eguiarte L.E."/>
        </authorList>
    </citation>
    <scope>NUCLEOTIDE SEQUENCE [LARGE SCALE GENOMIC DNA]</scope>
    <source>
        <strain evidence="1">JBR-2021</strain>
    </source>
</reference>
<keyword evidence="2" id="KW-1185">Reference proteome</keyword>
<dbReference type="EMBL" id="JAGKQH010000012">
    <property type="protein sequence ID" value="KAG6586423.1"/>
    <property type="molecule type" value="Genomic_DNA"/>
</dbReference>
<proteinExistence type="predicted"/>
<comment type="caution">
    <text evidence="1">The sequence shown here is derived from an EMBL/GenBank/DDBJ whole genome shotgun (WGS) entry which is preliminary data.</text>
</comment>
<evidence type="ECO:0000313" key="2">
    <source>
        <dbReference type="Proteomes" id="UP000685013"/>
    </source>
</evidence>
<dbReference type="AlphaFoldDB" id="A0AAV6MVI6"/>
<name>A0AAV6MVI6_9ROSI</name>
<evidence type="ECO:0000313" key="1">
    <source>
        <dbReference type="EMBL" id="KAG6586423.1"/>
    </source>
</evidence>
<feature type="non-terminal residue" evidence="1">
    <location>
        <position position="1"/>
    </location>
</feature>
<accession>A0AAV6MVI6</accession>
<dbReference type="Proteomes" id="UP000685013">
    <property type="component" value="Chromosome 12"/>
</dbReference>
<protein>
    <submittedName>
        <fullName evidence="1">Uncharacterized protein</fullName>
    </submittedName>
</protein>
<sequence>MYSEATLKDVAEERKSTGSEARISGLLPAFMDDVEGDPRNDIKYNNHLEICFGNSYGNPFLPYDAYLSDD</sequence>